<dbReference type="GO" id="GO:0005524">
    <property type="term" value="F:ATP binding"/>
    <property type="evidence" value="ECO:0007669"/>
    <property type="project" value="UniProtKB-UniRule"/>
</dbReference>
<dbReference type="InterPro" id="IPR011054">
    <property type="entry name" value="Rudment_hybrid_motif"/>
</dbReference>
<keyword evidence="10" id="KW-0092">Biotin</keyword>
<evidence type="ECO:0000256" key="6">
    <source>
        <dbReference type="ARBA" id="ARBA00022598"/>
    </source>
</evidence>
<dbReference type="InterPro" id="IPR011764">
    <property type="entry name" value="Biotin_carboxylation_dom"/>
</dbReference>
<dbReference type="STRING" id="670.ACZ92_22320"/>
<evidence type="ECO:0000313" key="14">
    <source>
        <dbReference type="Proteomes" id="UP000214596"/>
    </source>
</evidence>
<dbReference type="PROSITE" id="PS50968">
    <property type="entry name" value="BIOTINYL_LIPOYL"/>
    <property type="match status" value="1"/>
</dbReference>
<evidence type="ECO:0000256" key="10">
    <source>
        <dbReference type="ARBA" id="ARBA00023267"/>
    </source>
</evidence>
<comment type="caution">
    <text evidence="13">The sequence shown here is derived from an EMBL/GenBank/DDBJ whole genome shotgun (WGS) entry which is preliminary data.</text>
</comment>
<evidence type="ECO:0000256" key="5">
    <source>
        <dbReference type="ARBA" id="ARBA00017242"/>
    </source>
</evidence>
<dbReference type="PROSITE" id="PS50975">
    <property type="entry name" value="ATP_GRASP"/>
    <property type="match status" value="1"/>
</dbReference>
<dbReference type="InterPro" id="IPR005482">
    <property type="entry name" value="Biotin_COase_C"/>
</dbReference>
<dbReference type="PANTHER" id="PTHR18866">
    <property type="entry name" value="CARBOXYLASE:PYRUVATE/ACETYL-COA/PROPIONYL-COA CARBOXYLASE"/>
    <property type="match status" value="1"/>
</dbReference>
<dbReference type="SUPFAM" id="SSF52440">
    <property type="entry name" value="PreATP-grasp domain"/>
    <property type="match status" value="1"/>
</dbReference>
<comment type="function">
    <text evidence="2">This protein is a component of the acetyl coenzyme A carboxylase complex; first, biotin carboxylase catalyzes the carboxylation of the carrier protein and then the transcarboxylase transfers the carboxyl group to form malonyl-CoA.</text>
</comment>
<comment type="subunit">
    <text evidence="4">Acetyl-CoA carboxylase is a heterohexamer of biotin carboxyl carrier protein, biotin carboxylase and the two subunits of carboxyl transferase in a 2:2 complex.</text>
</comment>
<dbReference type="SUPFAM" id="SSF51230">
    <property type="entry name" value="Single hybrid motif"/>
    <property type="match status" value="1"/>
</dbReference>
<dbReference type="SUPFAM" id="SSF56059">
    <property type="entry name" value="Glutathione synthetase ATP-binding domain-like"/>
    <property type="match status" value="1"/>
</dbReference>
<evidence type="ECO:0000256" key="8">
    <source>
        <dbReference type="ARBA" id="ARBA00022840"/>
    </source>
</evidence>
<dbReference type="FunFam" id="3.30.1490.20:FF:000003">
    <property type="entry name" value="acetyl-CoA carboxylase isoform X1"/>
    <property type="match status" value="1"/>
</dbReference>
<evidence type="ECO:0000256" key="2">
    <source>
        <dbReference type="ARBA" id="ARBA00003761"/>
    </source>
</evidence>
<evidence type="ECO:0000256" key="9">
    <source>
        <dbReference type="ARBA" id="ARBA00022946"/>
    </source>
</evidence>
<dbReference type="InterPro" id="IPR000089">
    <property type="entry name" value="Biotin_lipoyl"/>
</dbReference>
<dbReference type="Pfam" id="PF00364">
    <property type="entry name" value="Biotin_lipoyl"/>
    <property type="match status" value="1"/>
</dbReference>
<proteinExistence type="predicted"/>
<comment type="pathway">
    <text evidence="3">Lipid metabolism; malonyl-CoA biosynthesis; malonyl-CoA from acetyl-CoA: step 1/1.</text>
</comment>
<dbReference type="InterPro" id="IPR005481">
    <property type="entry name" value="BC-like_N"/>
</dbReference>
<evidence type="ECO:0000256" key="4">
    <source>
        <dbReference type="ARBA" id="ARBA00011750"/>
    </source>
</evidence>
<dbReference type="EMBL" id="NIXT01000258">
    <property type="protein sequence ID" value="OXE33598.1"/>
    <property type="molecule type" value="Genomic_DNA"/>
</dbReference>
<keyword evidence="8" id="KW-0067">ATP-binding</keyword>
<protein>
    <recommendedName>
        <fullName evidence="5">Biotin carboxylase</fullName>
    </recommendedName>
    <alternativeName>
        <fullName evidence="11">Acetyl-coenzyme A carboxylase biotin carboxylase subunit A</fullName>
    </alternativeName>
</protein>
<sequence length="704" mass="77495">MHFSKNAPPIGGIMFKRILIANRGEIACRIIKTAKSMAIETVAVYSEADRSSLHVKQADFAEFIGPAPAIESYLDINAIIDAAKKWQADAIHPGYGFLSENPKLAKACSENGIVFIGPSTSAIEAMGSKSQAKAIMSEANVPLVPGYHGTDNSVDHLLAEAEKIGYPVMLKATQGGGGKGMRVVNSAAEMPLAIDGAQREALSSFGDKQLLVEKCILQPRHVEVQVFADQHGNCVYLSDRDCSIQRRHQKVVEEAPAPGLSDELRKQMGEAAVQAAQAIDYVGAGTVEFLLDSRGQFYFMEMNTRLQVEHPVTELITGVDLVEWQFKVAAGEHLPISQYEITHNGHSIELRIYAEDADNDFMPSTGCIDYLQEPISDNNVRLACVRVDSGVTQGDTISEYYDPMISKLIVWGQTRDIALKQLKQALTQYHVRGVTTNIGYLHSIISQPAFADIELDTGFLVTHQQGISEQQNVSDSIWLTLAAVTRWNDLISKSGSSTLPAPTTQGFRLSVYNVYRFNFTDANANHQVRLHYSSQEYSSQQSCTKHPEPFTIECGEERHQVTLLENDNPFIVDIDNVRYTFNALSDEHQTTLFYLGQQRTFAHQPSFESPKGKDDELSPTAPLNGVISAVMVNKGDKVAAGDPLLVLEAMKMEYTITAPVAATVDEVFYQHGDQVQHGSILLHLISAPDNVCEDKEHEYATSEG</sequence>
<evidence type="ECO:0000313" key="13">
    <source>
        <dbReference type="EMBL" id="OXE33598.1"/>
    </source>
</evidence>
<dbReference type="Pfam" id="PF02785">
    <property type="entry name" value="Biotin_carb_C"/>
    <property type="match status" value="1"/>
</dbReference>
<dbReference type="GO" id="GO:0046872">
    <property type="term" value="F:metal ion binding"/>
    <property type="evidence" value="ECO:0007669"/>
    <property type="project" value="InterPro"/>
</dbReference>
<dbReference type="PROSITE" id="PS00866">
    <property type="entry name" value="CPSASE_1"/>
    <property type="match status" value="1"/>
</dbReference>
<dbReference type="InterPro" id="IPR011053">
    <property type="entry name" value="Single_hybrid_motif"/>
</dbReference>
<evidence type="ECO:0000256" key="3">
    <source>
        <dbReference type="ARBA" id="ARBA00004956"/>
    </source>
</evidence>
<comment type="catalytic activity">
    <reaction evidence="12">
        <text>N(6)-biotinyl-L-lysyl-[protein] + hydrogencarbonate + ATP = N(6)-carboxybiotinyl-L-lysyl-[protein] + ADP + phosphate + H(+)</text>
        <dbReference type="Rhea" id="RHEA:13501"/>
        <dbReference type="Rhea" id="RHEA-COMP:10505"/>
        <dbReference type="Rhea" id="RHEA-COMP:10506"/>
        <dbReference type="ChEBI" id="CHEBI:15378"/>
        <dbReference type="ChEBI" id="CHEBI:17544"/>
        <dbReference type="ChEBI" id="CHEBI:30616"/>
        <dbReference type="ChEBI" id="CHEBI:43474"/>
        <dbReference type="ChEBI" id="CHEBI:83144"/>
        <dbReference type="ChEBI" id="CHEBI:83145"/>
        <dbReference type="ChEBI" id="CHEBI:456216"/>
        <dbReference type="EC" id="6.3.4.14"/>
    </reaction>
</comment>
<organism evidence="13 14">
    <name type="scientific">Vibrio parahaemolyticus</name>
    <dbReference type="NCBI Taxonomy" id="670"/>
    <lineage>
        <taxon>Bacteria</taxon>
        <taxon>Pseudomonadati</taxon>
        <taxon>Pseudomonadota</taxon>
        <taxon>Gammaproteobacteria</taxon>
        <taxon>Vibrionales</taxon>
        <taxon>Vibrionaceae</taxon>
        <taxon>Vibrio</taxon>
    </lineage>
</organism>
<dbReference type="CDD" id="cd06850">
    <property type="entry name" value="biotinyl_domain"/>
    <property type="match status" value="1"/>
</dbReference>
<dbReference type="Pfam" id="PF00289">
    <property type="entry name" value="Biotin_carb_N"/>
    <property type="match status" value="1"/>
</dbReference>
<dbReference type="FunFam" id="2.40.50.100:FF:000003">
    <property type="entry name" value="Acetyl-CoA carboxylase biotin carboxyl carrier protein"/>
    <property type="match status" value="1"/>
</dbReference>
<dbReference type="InterPro" id="IPR011761">
    <property type="entry name" value="ATP-grasp"/>
</dbReference>
<evidence type="ECO:0000256" key="12">
    <source>
        <dbReference type="ARBA" id="ARBA00048600"/>
    </source>
</evidence>
<dbReference type="OrthoDB" id="9763189at2"/>
<dbReference type="PROSITE" id="PS00867">
    <property type="entry name" value="CPSASE_2"/>
    <property type="match status" value="1"/>
</dbReference>
<gene>
    <name evidence="13" type="ORF">CA163_06685</name>
</gene>
<dbReference type="InterPro" id="IPR050856">
    <property type="entry name" value="Biotin_carboxylase_complex"/>
</dbReference>
<dbReference type="PROSITE" id="PS00188">
    <property type="entry name" value="BIOTIN"/>
    <property type="match status" value="1"/>
</dbReference>
<dbReference type="OMA" id="KXHVEVQ"/>
<dbReference type="Gene3D" id="3.30.470.20">
    <property type="entry name" value="ATP-grasp fold, B domain"/>
    <property type="match status" value="1"/>
</dbReference>
<dbReference type="Pfam" id="PF02786">
    <property type="entry name" value="CPSase_L_D2"/>
    <property type="match status" value="1"/>
</dbReference>
<dbReference type="GO" id="GO:0004075">
    <property type="term" value="F:biotin carboxylase activity"/>
    <property type="evidence" value="ECO:0007669"/>
    <property type="project" value="UniProtKB-EC"/>
</dbReference>
<comment type="cofactor">
    <cofactor evidence="1">
        <name>biotin</name>
        <dbReference type="ChEBI" id="CHEBI:57586"/>
    </cofactor>
</comment>
<dbReference type="InterPro" id="IPR016185">
    <property type="entry name" value="PreATP-grasp_dom_sf"/>
</dbReference>
<dbReference type="SUPFAM" id="SSF51246">
    <property type="entry name" value="Rudiment single hybrid motif"/>
    <property type="match status" value="1"/>
</dbReference>
<dbReference type="InterPro" id="IPR005479">
    <property type="entry name" value="CPAse_ATP-bd"/>
</dbReference>
<dbReference type="PANTHER" id="PTHR18866:SF33">
    <property type="entry name" value="METHYLCROTONOYL-COA CARBOXYLASE SUBUNIT ALPHA, MITOCHONDRIAL-RELATED"/>
    <property type="match status" value="1"/>
</dbReference>
<dbReference type="FunFam" id="3.40.50.20:FF:000010">
    <property type="entry name" value="Propionyl-CoA carboxylase subunit alpha"/>
    <property type="match status" value="1"/>
</dbReference>
<dbReference type="FunFam" id="3.30.470.20:FF:000028">
    <property type="entry name" value="Methylcrotonoyl-CoA carboxylase subunit alpha, mitochondrial"/>
    <property type="match status" value="1"/>
</dbReference>
<dbReference type="Gene3D" id="2.40.50.100">
    <property type="match status" value="1"/>
</dbReference>
<dbReference type="InterPro" id="IPR001882">
    <property type="entry name" value="Biotin_BS"/>
</dbReference>
<dbReference type="Proteomes" id="UP000214596">
    <property type="component" value="Unassembled WGS sequence"/>
</dbReference>
<keyword evidence="7" id="KW-0547">Nucleotide-binding</keyword>
<dbReference type="PROSITE" id="PS50979">
    <property type="entry name" value="BC"/>
    <property type="match status" value="1"/>
</dbReference>
<dbReference type="AlphaFoldDB" id="A0A227JF30"/>
<evidence type="ECO:0000256" key="1">
    <source>
        <dbReference type="ARBA" id="ARBA00001953"/>
    </source>
</evidence>
<accession>A0A227JF30</accession>
<keyword evidence="9" id="KW-0809">Transit peptide</keyword>
<evidence type="ECO:0000256" key="7">
    <source>
        <dbReference type="ARBA" id="ARBA00022741"/>
    </source>
</evidence>
<name>A0A227JF30_VIBPH</name>
<dbReference type="NCBIfam" id="NF006367">
    <property type="entry name" value="PRK08591.1"/>
    <property type="match status" value="1"/>
</dbReference>
<dbReference type="SMART" id="SM00878">
    <property type="entry name" value="Biotin_carb_C"/>
    <property type="match status" value="1"/>
</dbReference>
<keyword evidence="6" id="KW-0436">Ligase</keyword>
<reference evidence="13 14" key="1">
    <citation type="journal article" date="2017" name="Appl. Environ. Microbiol.">
        <title>Parallel evolution of two clades of a major Atlantic endemic Vibrio parahaemolyticus pathogen lineage by independent acquisition of related pathogenicity islands.</title>
        <authorList>
            <person name="Xu F."/>
            <person name="Gonzalez-Escalona N."/>
            <person name="Drees K.P."/>
            <person name="Sebra R.P."/>
            <person name="Cooper V.S."/>
            <person name="Jones S.H."/>
            <person name="Whistler C.A."/>
        </authorList>
    </citation>
    <scope>NUCLEOTIDE SEQUENCE [LARGE SCALE GENOMIC DNA]</scope>
    <source>
        <strain evidence="13 14">MAVP-3</strain>
    </source>
</reference>
<evidence type="ECO:0000256" key="11">
    <source>
        <dbReference type="ARBA" id="ARBA00033786"/>
    </source>
</evidence>